<dbReference type="EMBL" id="CP012109">
    <property type="protein sequence ID" value="AKQ67639.1"/>
    <property type="molecule type" value="Genomic_DNA"/>
</dbReference>
<evidence type="ECO:0000313" key="1">
    <source>
        <dbReference type="EMBL" id="AKQ67639.1"/>
    </source>
</evidence>
<dbReference type="RefSeq" id="WP_144429581.1">
    <property type="nucleotide sequence ID" value="NZ_CP012109.1"/>
</dbReference>
<name>A0A0H4WXV3_9BACT</name>
<accession>A0A0H4WXV3</accession>
<dbReference type="Proteomes" id="UP000009026">
    <property type="component" value="Chromosome"/>
</dbReference>
<evidence type="ECO:0000313" key="2">
    <source>
        <dbReference type="Proteomes" id="UP000009026"/>
    </source>
</evidence>
<organism evidence="1 2">
    <name type="scientific">Pseudomyxococcus hansupus</name>
    <dbReference type="NCBI Taxonomy" id="1297742"/>
    <lineage>
        <taxon>Bacteria</taxon>
        <taxon>Pseudomonadati</taxon>
        <taxon>Myxococcota</taxon>
        <taxon>Myxococcia</taxon>
        <taxon>Myxococcales</taxon>
        <taxon>Cystobacterineae</taxon>
        <taxon>Myxococcaceae</taxon>
        <taxon>Pseudomyxococcus</taxon>
    </lineage>
</organism>
<dbReference type="PATRIC" id="fig|1297742.4.peg.4596"/>
<keyword evidence="2" id="KW-1185">Reference proteome</keyword>
<gene>
    <name evidence="1" type="ORF">A176_004551</name>
</gene>
<protein>
    <submittedName>
        <fullName evidence="1">Uncharacterized protein</fullName>
    </submittedName>
</protein>
<reference evidence="1 2" key="1">
    <citation type="journal article" date="2016" name="PLoS ONE">
        <title>Complete Genome Sequence and Comparative Genomics of a Novel Myxobacterium Myxococcus hansupus.</title>
        <authorList>
            <person name="Sharma G."/>
            <person name="Narwani T."/>
            <person name="Subramanian S."/>
        </authorList>
    </citation>
    <scope>NUCLEOTIDE SEQUENCE [LARGE SCALE GENOMIC DNA]</scope>
    <source>
        <strain evidence="2">mixupus</strain>
    </source>
</reference>
<dbReference type="AlphaFoldDB" id="A0A0H4WXV3"/>
<sequence>MPLIEIEPDEDGLSQFLAISLEEPEGPLRQFRYGPEFVGLSPLTLLGWVELVCDDLETHEYPPRSLMPTSLWEPVSYALSEQDLMEFPPGVAFLVKEPRKSQYALWALYAKVAPEAWALRKVHPLVVKRAVPPEFRDGGENIHHMFGAINIATKKLHFAIRRAPELWKKDAASVADSLARPRDFMWRGK</sequence>
<dbReference type="KEGG" id="mym:A176_004551"/>
<proteinExistence type="predicted"/>